<evidence type="ECO:0000313" key="1">
    <source>
        <dbReference type="EnsemblMetazoa" id="AFAF007353-PA"/>
    </source>
</evidence>
<reference evidence="2" key="1">
    <citation type="submission" date="2014-01" db="EMBL/GenBank/DDBJ databases">
        <title>The Genome Sequence of Anopheles farauti FAR1 (V2).</title>
        <authorList>
            <consortium name="The Broad Institute Genomics Platform"/>
            <person name="Neafsey D.E."/>
            <person name="Besansky N."/>
            <person name="Howell P."/>
            <person name="Walton C."/>
            <person name="Young S.K."/>
            <person name="Zeng Q."/>
            <person name="Gargeya S."/>
            <person name="Fitzgerald M."/>
            <person name="Haas B."/>
            <person name="Abouelleil A."/>
            <person name="Allen A.W."/>
            <person name="Alvarado L."/>
            <person name="Arachchi H.M."/>
            <person name="Berlin A.M."/>
            <person name="Chapman S.B."/>
            <person name="Gainer-Dewar J."/>
            <person name="Goldberg J."/>
            <person name="Griggs A."/>
            <person name="Gujja S."/>
            <person name="Hansen M."/>
            <person name="Howarth C."/>
            <person name="Imamovic A."/>
            <person name="Ireland A."/>
            <person name="Larimer J."/>
            <person name="McCowan C."/>
            <person name="Murphy C."/>
            <person name="Pearson M."/>
            <person name="Poon T.W."/>
            <person name="Priest M."/>
            <person name="Roberts A."/>
            <person name="Saif S."/>
            <person name="Shea T."/>
            <person name="Sisk P."/>
            <person name="Sykes S."/>
            <person name="Wortman J."/>
            <person name="Nusbaum C."/>
            <person name="Birren B."/>
        </authorList>
    </citation>
    <scope>NUCLEOTIDE SEQUENCE [LARGE SCALE GENOMIC DNA]</scope>
    <source>
        <strain evidence="2">FAR1</strain>
    </source>
</reference>
<keyword evidence="2" id="KW-1185">Reference proteome</keyword>
<dbReference type="EnsemblMetazoa" id="AFAF007353-RA">
    <property type="protein sequence ID" value="AFAF007353-PA"/>
    <property type="gene ID" value="AFAF007353"/>
</dbReference>
<evidence type="ECO:0000313" key="2">
    <source>
        <dbReference type="Proteomes" id="UP000075886"/>
    </source>
</evidence>
<dbReference type="Proteomes" id="UP000075886">
    <property type="component" value="Unassembled WGS sequence"/>
</dbReference>
<dbReference type="AlphaFoldDB" id="A0A182QCD6"/>
<sequence>MKPAAARTGADERPLRVVAELVPFQVLLALQSSATDITYESPLDLVHHQMLLEALLLRVGHVTLRAAEQYRPIDGGRYVHLARFLALRFRWFRFVLAFLSRLPAGRRAIVARTIVSDLARLKFTLSSTVDTCSSSSSSSSSSATSVRRTDTGTVFRLTGAIRRSEFHKSNMHSSTGGRQ</sequence>
<accession>A0A182QCD6</accession>
<reference evidence="1" key="2">
    <citation type="submission" date="2020-05" db="UniProtKB">
        <authorList>
            <consortium name="EnsemblMetazoa"/>
        </authorList>
    </citation>
    <scope>IDENTIFICATION</scope>
    <source>
        <strain evidence="1">FAR1</strain>
    </source>
</reference>
<name>A0A182QCD6_9DIPT</name>
<organism evidence="1 2">
    <name type="scientific">Anopheles farauti</name>
    <dbReference type="NCBI Taxonomy" id="69004"/>
    <lineage>
        <taxon>Eukaryota</taxon>
        <taxon>Metazoa</taxon>
        <taxon>Ecdysozoa</taxon>
        <taxon>Arthropoda</taxon>
        <taxon>Hexapoda</taxon>
        <taxon>Insecta</taxon>
        <taxon>Pterygota</taxon>
        <taxon>Neoptera</taxon>
        <taxon>Endopterygota</taxon>
        <taxon>Diptera</taxon>
        <taxon>Nematocera</taxon>
        <taxon>Culicoidea</taxon>
        <taxon>Culicidae</taxon>
        <taxon>Anophelinae</taxon>
        <taxon>Anopheles</taxon>
    </lineage>
</organism>
<proteinExistence type="predicted"/>
<protein>
    <submittedName>
        <fullName evidence="1">Uncharacterized protein</fullName>
    </submittedName>
</protein>
<dbReference type="EMBL" id="AXCN02001509">
    <property type="status" value="NOT_ANNOTATED_CDS"/>
    <property type="molecule type" value="Genomic_DNA"/>
</dbReference>
<dbReference type="VEuPathDB" id="VectorBase:AFAF007353"/>